<evidence type="ECO:0000256" key="1">
    <source>
        <dbReference type="ARBA" id="ARBA00004651"/>
    </source>
</evidence>
<dbReference type="GO" id="GO:0042910">
    <property type="term" value="F:xenobiotic transmembrane transporter activity"/>
    <property type="evidence" value="ECO:0007669"/>
    <property type="project" value="InterPro"/>
</dbReference>
<dbReference type="PANTHER" id="PTHR42893:SF46">
    <property type="entry name" value="PROTEIN DETOXIFICATION 44, CHLOROPLASTIC"/>
    <property type="match status" value="1"/>
</dbReference>
<protein>
    <submittedName>
        <fullName evidence="9">MATE family efflux transporter</fullName>
    </submittedName>
</protein>
<comment type="similarity">
    <text evidence="2">Belongs to the multi antimicrobial extrusion (MATE) (TC 2.A.66.1) family.</text>
</comment>
<dbReference type="Proteomes" id="UP000238164">
    <property type="component" value="Chromosome 1"/>
</dbReference>
<feature type="transmembrane region" description="Helical" evidence="8">
    <location>
        <begin position="87"/>
        <end position="109"/>
    </location>
</feature>
<feature type="transmembrane region" description="Helical" evidence="8">
    <location>
        <begin position="161"/>
        <end position="183"/>
    </location>
</feature>
<evidence type="ECO:0000256" key="8">
    <source>
        <dbReference type="SAM" id="Phobius"/>
    </source>
</evidence>
<dbReference type="InterPro" id="IPR044644">
    <property type="entry name" value="DinF-like"/>
</dbReference>
<dbReference type="NCBIfam" id="TIGR00797">
    <property type="entry name" value="matE"/>
    <property type="match status" value="1"/>
</dbReference>
<name>A0A2N9JGR2_9ACTN</name>
<feature type="transmembrane region" description="Helical" evidence="8">
    <location>
        <begin position="343"/>
        <end position="365"/>
    </location>
</feature>
<keyword evidence="6 8" id="KW-1133">Transmembrane helix</keyword>
<dbReference type="InterPro" id="IPR048279">
    <property type="entry name" value="MdtK-like"/>
</dbReference>
<evidence type="ECO:0000256" key="3">
    <source>
        <dbReference type="ARBA" id="ARBA00022448"/>
    </source>
</evidence>
<dbReference type="KEGG" id="mgg:MPLG2_1540"/>
<evidence type="ECO:0000256" key="2">
    <source>
        <dbReference type="ARBA" id="ARBA00010199"/>
    </source>
</evidence>
<sequence>MTGNRGLTRQILGLAVPAFFALVAEPLFLLVDSAIVGHLGTPQLAGLGVAGSVLGTAAGVFVFLAYGTTASVARALGAGADDKVVAAGVDGTVLAIGLGTVVGVLVGFGAEWLCAALGGTGEVLVQAVIYLRISAIGLPAMLTMMAITGALRGVQDTRTPLVVSLIGFPLNAVLNLALVYGLGWGIAGSAWGTVATQYAMAVALVAVWLVRVRRAGMAVRLHPAGVLSAAVNGVPLIVRTLALRAILLLTTWVAAGLGEVTLAAHQVAFTVWTLLAFALDALAIAGQALTGKGLGAADVAGVREATRLMVRWGLVGGAAVGLAVGLAGPLIAPLFSSDPAVRAAVVAALIVVGVGQPIAGYVFVLDGVLIGAGDGRWLALGMTVVLIAYLPVVAVLRLSSAWLAAQGPSVATAALWLGFTVFMLIRAATLWWRERGDRWLVTGV</sequence>
<evidence type="ECO:0000313" key="9">
    <source>
        <dbReference type="EMBL" id="SPD86576.1"/>
    </source>
</evidence>
<evidence type="ECO:0000256" key="7">
    <source>
        <dbReference type="ARBA" id="ARBA00023136"/>
    </source>
</evidence>
<feature type="transmembrane region" description="Helical" evidence="8">
    <location>
        <begin position="189"/>
        <end position="210"/>
    </location>
</feature>
<keyword evidence="10" id="KW-1185">Reference proteome</keyword>
<dbReference type="CDD" id="cd13136">
    <property type="entry name" value="MATE_DinF_like"/>
    <property type="match status" value="1"/>
</dbReference>
<dbReference type="InterPro" id="IPR002528">
    <property type="entry name" value="MATE_fam"/>
</dbReference>
<gene>
    <name evidence="9" type="ORF">MPLG2_1540</name>
</gene>
<dbReference type="RefSeq" id="WP_105185513.1">
    <property type="nucleotide sequence ID" value="NZ_BAAAGO010000007.1"/>
</dbReference>
<feature type="transmembrane region" description="Helical" evidence="8">
    <location>
        <begin position="129"/>
        <end position="149"/>
    </location>
</feature>
<feature type="transmembrane region" description="Helical" evidence="8">
    <location>
        <begin position="267"/>
        <end position="289"/>
    </location>
</feature>
<dbReference type="PANTHER" id="PTHR42893">
    <property type="entry name" value="PROTEIN DETOXIFICATION 44, CHLOROPLASTIC-RELATED"/>
    <property type="match status" value="1"/>
</dbReference>
<reference evidence="9 10" key="1">
    <citation type="submission" date="2018-02" db="EMBL/GenBank/DDBJ databases">
        <authorList>
            <person name="Cohen D.B."/>
            <person name="Kent A.D."/>
        </authorList>
    </citation>
    <scope>NUCLEOTIDE SEQUENCE [LARGE SCALE GENOMIC DNA]</scope>
    <source>
        <strain evidence="9">1</strain>
    </source>
</reference>
<feature type="transmembrane region" description="Helical" evidence="8">
    <location>
        <begin position="12"/>
        <end position="31"/>
    </location>
</feature>
<comment type="subcellular location">
    <subcellularLocation>
        <location evidence="1">Cell membrane</location>
        <topology evidence="1">Multi-pass membrane protein</topology>
    </subcellularLocation>
</comment>
<dbReference type="Pfam" id="PF01554">
    <property type="entry name" value="MatE"/>
    <property type="match status" value="2"/>
</dbReference>
<feature type="transmembrane region" description="Helical" evidence="8">
    <location>
        <begin position="231"/>
        <end position="255"/>
    </location>
</feature>
<evidence type="ECO:0000256" key="6">
    <source>
        <dbReference type="ARBA" id="ARBA00022989"/>
    </source>
</evidence>
<keyword evidence="4" id="KW-1003">Cell membrane</keyword>
<feature type="transmembrane region" description="Helical" evidence="8">
    <location>
        <begin position="43"/>
        <end position="66"/>
    </location>
</feature>
<organism evidence="9 10">
    <name type="scientific">Micropruina glycogenica</name>
    <dbReference type="NCBI Taxonomy" id="75385"/>
    <lineage>
        <taxon>Bacteria</taxon>
        <taxon>Bacillati</taxon>
        <taxon>Actinomycetota</taxon>
        <taxon>Actinomycetes</taxon>
        <taxon>Propionibacteriales</taxon>
        <taxon>Nocardioidaceae</taxon>
        <taxon>Micropruina</taxon>
    </lineage>
</organism>
<dbReference type="GO" id="GO:0005886">
    <property type="term" value="C:plasma membrane"/>
    <property type="evidence" value="ECO:0007669"/>
    <property type="project" value="UniProtKB-SubCell"/>
</dbReference>
<evidence type="ECO:0000256" key="4">
    <source>
        <dbReference type="ARBA" id="ARBA00022475"/>
    </source>
</evidence>
<dbReference type="AlphaFoldDB" id="A0A2N9JGR2"/>
<feature type="transmembrane region" description="Helical" evidence="8">
    <location>
        <begin position="310"/>
        <end position="331"/>
    </location>
</feature>
<keyword evidence="7 8" id="KW-0472">Membrane</keyword>
<dbReference type="OrthoDB" id="5242355at2"/>
<feature type="transmembrane region" description="Helical" evidence="8">
    <location>
        <begin position="377"/>
        <end position="398"/>
    </location>
</feature>
<keyword evidence="3" id="KW-0813">Transport</keyword>
<evidence type="ECO:0000313" key="10">
    <source>
        <dbReference type="Proteomes" id="UP000238164"/>
    </source>
</evidence>
<dbReference type="EMBL" id="LT985188">
    <property type="protein sequence ID" value="SPD86576.1"/>
    <property type="molecule type" value="Genomic_DNA"/>
</dbReference>
<dbReference type="GO" id="GO:0015297">
    <property type="term" value="F:antiporter activity"/>
    <property type="evidence" value="ECO:0007669"/>
    <property type="project" value="InterPro"/>
</dbReference>
<dbReference type="PIRSF" id="PIRSF006603">
    <property type="entry name" value="DinF"/>
    <property type="match status" value="1"/>
</dbReference>
<feature type="transmembrane region" description="Helical" evidence="8">
    <location>
        <begin position="410"/>
        <end position="432"/>
    </location>
</feature>
<accession>A0A2N9JGR2</accession>
<keyword evidence="5 8" id="KW-0812">Transmembrane</keyword>
<proteinExistence type="inferred from homology"/>
<evidence type="ECO:0000256" key="5">
    <source>
        <dbReference type="ARBA" id="ARBA00022692"/>
    </source>
</evidence>